<dbReference type="Pfam" id="PF12796">
    <property type="entry name" value="Ank_2"/>
    <property type="match status" value="2"/>
</dbReference>
<dbReference type="Proteomes" id="UP001287286">
    <property type="component" value="Unassembled WGS sequence"/>
</dbReference>
<reference evidence="4 5" key="1">
    <citation type="journal article" date="2024" name="Microbiol. Resour. Announc.">
        <title>Genome annotations for the ascomycete fungi Trichoderma harzianum, Trichoderma aggressivum, and Purpureocillium lilacinum.</title>
        <authorList>
            <person name="Beijen E.P.W."/>
            <person name="Ohm R.A."/>
        </authorList>
    </citation>
    <scope>NUCLEOTIDE SEQUENCE [LARGE SCALE GENOMIC DNA]</scope>
    <source>
        <strain evidence="4 5">CBS 150709</strain>
    </source>
</reference>
<dbReference type="PANTHER" id="PTHR24188">
    <property type="entry name" value="ANKYRIN REPEAT PROTEIN"/>
    <property type="match status" value="1"/>
</dbReference>
<dbReference type="Pfam" id="PF13637">
    <property type="entry name" value="Ank_4"/>
    <property type="match status" value="1"/>
</dbReference>
<feature type="repeat" description="ANK" evidence="3">
    <location>
        <begin position="317"/>
        <end position="349"/>
    </location>
</feature>
<organism evidence="4 5">
    <name type="scientific">Purpureocillium lilacinum</name>
    <name type="common">Paecilomyces lilacinus</name>
    <dbReference type="NCBI Taxonomy" id="33203"/>
    <lineage>
        <taxon>Eukaryota</taxon>
        <taxon>Fungi</taxon>
        <taxon>Dikarya</taxon>
        <taxon>Ascomycota</taxon>
        <taxon>Pezizomycotina</taxon>
        <taxon>Sordariomycetes</taxon>
        <taxon>Hypocreomycetidae</taxon>
        <taxon>Hypocreales</taxon>
        <taxon>Ophiocordycipitaceae</taxon>
        <taxon>Purpureocillium</taxon>
    </lineage>
</organism>
<dbReference type="PROSITE" id="PS50297">
    <property type="entry name" value="ANK_REP_REGION"/>
    <property type="match status" value="6"/>
</dbReference>
<gene>
    <name evidence="4" type="ORF">Purlil1_13975</name>
</gene>
<feature type="repeat" description="ANK" evidence="3">
    <location>
        <begin position="216"/>
        <end position="248"/>
    </location>
</feature>
<evidence type="ECO:0000256" key="1">
    <source>
        <dbReference type="ARBA" id="ARBA00022737"/>
    </source>
</evidence>
<dbReference type="PROSITE" id="PS50088">
    <property type="entry name" value="ANK_REPEAT"/>
    <property type="match status" value="7"/>
</dbReference>
<protein>
    <submittedName>
        <fullName evidence="4">Uncharacterized protein</fullName>
    </submittedName>
</protein>
<name>A0ABR0BCJ6_PURLI</name>
<evidence type="ECO:0000256" key="3">
    <source>
        <dbReference type="PROSITE-ProRule" id="PRU00023"/>
    </source>
</evidence>
<feature type="repeat" description="ANK" evidence="3">
    <location>
        <begin position="116"/>
        <end position="148"/>
    </location>
</feature>
<dbReference type="SMART" id="SM00248">
    <property type="entry name" value="ANK"/>
    <property type="match status" value="7"/>
</dbReference>
<keyword evidence="2 3" id="KW-0040">ANK repeat</keyword>
<dbReference type="PRINTS" id="PR01415">
    <property type="entry name" value="ANKYRIN"/>
</dbReference>
<evidence type="ECO:0000313" key="5">
    <source>
        <dbReference type="Proteomes" id="UP001287286"/>
    </source>
</evidence>
<dbReference type="SUPFAM" id="SSF48403">
    <property type="entry name" value="Ankyrin repeat"/>
    <property type="match status" value="1"/>
</dbReference>
<comment type="caution">
    <text evidence="4">The sequence shown here is derived from an EMBL/GenBank/DDBJ whole genome shotgun (WGS) entry which is preliminary data.</text>
</comment>
<dbReference type="InterPro" id="IPR002110">
    <property type="entry name" value="Ankyrin_rpt"/>
</dbReference>
<evidence type="ECO:0000256" key="2">
    <source>
        <dbReference type="ARBA" id="ARBA00023043"/>
    </source>
</evidence>
<dbReference type="InterPro" id="IPR036770">
    <property type="entry name" value="Ankyrin_rpt-contain_sf"/>
</dbReference>
<dbReference type="Gene3D" id="1.25.40.20">
    <property type="entry name" value="Ankyrin repeat-containing domain"/>
    <property type="match status" value="3"/>
</dbReference>
<evidence type="ECO:0000313" key="4">
    <source>
        <dbReference type="EMBL" id="KAK4066076.1"/>
    </source>
</evidence>
<accession>A0ABR0BCJ6</accession>
<keyword evidence="5" id="KW-1185">Reference proteome</keyword>
<feature type="repeat" description="ANK" evidence="3">
    <location>
        <begin position="183"/>
        <end position="215"/>
    </location>
</feature>
<feature type="repeat" description="ANK" evidence="3">
    <location>
        <begin position="150"/>
        <end position="182"/>
    </location>
</feature>
<sequence>MLHTTRPASFTPHVLQGYMLHTTRPASFTPQFLQTDCASHHTFCKPPFFTPHLRTPILLHTTRPVSFTPLDLEADFVSHHSSCKPAGFTPLVLNGRTGVTITLIENGGNVKSALSDGSTALSLAAEFGHDLIAMSLLVHEAEPNTAEKLQRWTPLHWAAHNGHELMVWLLLAFGAALEATTSDGSTALHLAARQGLANIARNLLRAGANIHTTNNDGWSPAHGAARYEQVEVLRVLLKMGADFDCLTLEGSTPLSIAAEYGALDAVRFILDIGAGESGKSHPQDWTPLHWAANEGELSVVRYLVCEGGFQPDLAPPDGTTALSLASEEGHIDTVLFLLDSGANPNATSGLECWTPLHWAACNGHQMDRQQPTWQRKAGIAPQLDFYYDRLAGQYCNKTTHLIMLRTYRYHPRRYLLPGLRLSHPPPLTCHAP</sequence>
<dbReference type="PANTHER" id="PTHR24188:SF29">
    <property type="entry name" value="GH09064P"/>
    <property type="match status" value="1"/>
</dbReference>
<dbReference type="EMBL" id="JAWRVI010000392">
    <property type="protein sequence ID" value="KAK4066076.1"/>
    <property type="molecule type" value="Genomic_DNA"/>
</dbReference>
<keyword evidence="1" id="KW-0677">Repeat</keyword>
<proteinExistence type="predicted"/>
<feature type="repeat" description="ANK" evidence="3">
    <location>
        <begin position="283"/>
        <end position="307"/>
    </location>
</feature>
<feature type="repeat" description="ANK" evidence="3">
    <location>
        <begin position="249"/>
        <end position="281"/>
    </location>
</feature>